<dbReference type="AlphaFoldDB" id="A0A067QTY6"/>
<reference evidence="2 3" key="1">
    <citation type="journal article" date="2014" name="Nat. Commun.">
        <title>Molecular traces of alternative social organization in a termite genome.</title>
        <authorList>
            <person name="Terrapon N."/>
            <person name="Li C."/>
            <person name="Robertson H.M."/>
            <person name="Ji L."/>
            <person name="Meng X."/>
            <person name="Booth W."/>
            <person name="Chen Z."/>
            <person name="Childers C.P."/>
            <person name="Glastad K.M."/>
            <person name="Gokhale K."/>
            <person name="Gowin J."/>
            <person name="Gronenberg W."/>
            <person name="Hermansen R.A."/>
            <person name="Hu H."/>
            <person name="Hunt B.G."/>
            <person name="Huylmans A.K."/>
            <person name="Khalil S.M."/>
            <person name="Mitchell R.D."/>
            <person name="Munoz-Torres M.C."/>
            <person name="Mustard J.A."/>
            <person name="Pan H."/>
            <person name="Reese J.T."/>
            <person name="Scharf M.E."/>
            <person name="Sun F."/>
            <person name="Vogel H."/>
            <person name="Xiao J."/>
            <person name="Yang W."/>
            <person name="Yang Z."/>
            <person name="Yang Z."/>
            <person name="Zhou J."/>
            <person name="Zhu J."/>
            <person name="Brent C.S."/>
            <person name="Elsik C.G."/>
            <person name="Goodisman M.A."/>
            <person name="Liberles D.A."/>
            <person name="Roe R.M."/>
            <person name="Vargo E.L."/>
            <person name="Vilcinskas A."/>
            <person name="Wang J."/>
            <person name="Bornberg-Bauer E."/>
            <person name="Korb J."/>
            <person name="Zhang G."/>
            <person name="Liebig J."/>
        </authorList>
    </citation>
    <scope>NUCLEOTIDE SEQUENCE [LARGE SCALE GENOMIC DNA]</scope>
    <source>
        <tissue evidence="2">Whole organism</tissue>
    </source>
</reference>
<dbReference type="Gene3D" id="3.80.10.10">
    <property type="entry name" value="Ribonuclease Inhibitor"/>
    <property type="match status" value="1"/>
</dbReference>
<evidence type="ECO:0000313" key="3">
    <source>
        <dbReference type="Proteomes" id="UP000027135"/>
    </source>
</evidence>
<proteinExistence type="predicted"/>
<organism evidence="2 3">
    <name type="scientific">Zootermopsis nevadensis</name>
    <name type="common">Dampwood termite</name>
    <dbReference type="NCBI Taxonomy" id="136037"/>
    <lineage>
        <taxon>Eukaryota</taxon>
        <taxon>Metazoa</taxon>
        <taxon>Ecdysozoa</taxon>
        <taxon>Arthropoda</taxon>
        <taxon>Hexapoda</taxon>
        <taxon>Insecta</taxon>
        <taxon>Pterygota</taxon>
        <taxon>Neoptera</taxon>
        <taxon>Polyneoptera</taxon>
        <taxon>Dictyoptera</taxon>
        <taxon>Blattodea</taxon>
        <taxon>Blattoidea</taxon>
        <taxon>Termitoidae</taxon>
        <taxon>Termopsidae</taxon>
        <taxon>Zootermopsis</taxon>
    </lineage>
</organism>
<gene>
    <name evidence="2" type="ORF">L798_03087</name>
</gene>
<keyword evidence="1" id="KW-0472">Membrane</keyword>
<sequence length="182" mass="21297">MYQIRLKELELSHNKLTVIDAQVLGSLLDLKMLNLIYNPFICDCDLRFTMMWCNLRQIYTGATCNEPFLYSGLPWTVLGPTERCKDLPLLKNLSKSNAELTSEKKETELEMILLVVGISIALLFLWCSLIGFCLWKKLSKWRLKGEKRFTYDDVMRNEDYYYEYGKHSAENRKKPVFVKSAS</sequence>
<accession>A0A067QTY6</accession>
<keyword evidence="1" id="KW-0812">Transmembrane</keyword>
<dbReference type="InParanoid" id="A0A067QTY6"/>
<evidence type="ECO:0000256" key="1">
    <source>
        <dbReference type="SAM" id="Phobius"/>
    </source>
</evidence>
<dbReference type="InterPro" id="IPR032675">
    <property type="entry name" value="LRR_dom_sf"/>
</dbReference>
<evidence type="ECO:0000313" key="2">
    <source>
        <dbReference type="EMBL" id="KDR07468.1"/>
    </source>
</evidence>
<keyword evidence="1" id="KW-1133">Transmembrane helix</keyword>
<protein>
    <submittedName>
        <fullName evidence="2">Polycystin-1</fullName>
    </submittedName>
</protein>
<feature type="transmembrane region" description="Helical" evidence="1">
    <location>
        <begin position="111"/>
        <end position="135"/>
    </location>
</feature>
<name>A0A067QTY6_ZOONE</name>
<dbReference type="EMBL" id="KK853462">
    <property type="protein sequence ID" value="KDR07468.1"/>
    <property type="molecule type" value="Genomic_DNA"/>
</dbReference>
<keyword evidence="3" id="KW-1185">Reference proteome</keyword>
<dbReference type="SUPFAM" id="SSF52058">
    <property type="entry name" value="L domain-like"/>
    <property type="match status" value="1"/>
</dbReference>
<dbReference type="Proteomes" id="UP000027135">
    <property type="component" value="Unassembled WGS sequence"/>
</dbReference>